<keyword evidence="4" id="KW-0648">Protein biosynthesis</keyword>
<dbReference type="FunFam" id="3.30.1360.40:FF:000001">
    <property type="entry name" value="Ribosome-recycling factor"/>
    <property type="match status" value="1"/>
</dbReference>
<evidence type="ECO:0000256" key="5">
    <source>
        <dbReference type="SAM" id="Coils"/>
    </source>
</evidence>
<dbReference type="InterPro" id="IPR036191">
    <property type="entry name" value="RRF_sf"/>
</dbReference>
<dbReference type="Pfam" id="PF01765">
    <property type="entry name" value="RRF"/>
    <property type="match status" value="1"/>
</dbReference>
<dbReference type="SUPFAM" id="SSF55194">
    <property type="entry name" value="Ribosome recycling factor, RRF"/>
    <property type="match status" value="1"/>
</dbReference>
<comment type="similarity">
    <text evidence="2">Belongs to the RRF family.</text>
</comment>
<proteinExistence type="inferred from homology"/>
<dbReference type="Gene3D" id="3.30.1360.40">
    <property type="match status" value="1"/>
</dbReference>
<feature type="coiled-coil region" evidence="5">
    <location>
        <begin position="132"/>
        <end position="166"/>
    </location>
</feature>
<evidence type="ECO:0000313" key="7">
    <source>
        <dbReference type="EMBL" id="MPM41714.1"/>
    </source>
</evidence>
<keyword evidence="5" id="KW-0175">Coiled coil</keyword>
<dbReference type="GO" id="GO:0005737">
    <property type="term" value="C:cytoplasm"/>
    <property type="evidence" value="ECO:0007669"/>
    <property type="project" value="UniProtKB-SubCell"/>
</dbReference>
<dbReference type="NCBIfam" id="TIGR00496">
    <property type="entry name" value="frr"/>
    <property type="match status" value="1"/>
</dbReference>
<dbReference type="Gene3D" id="1.10.132.20">
    <property type="entry name" value="Ribosome-recycling factor"/>
    <property type="match status" value="1"/>
</dbReference>
<evidence type="ECO:0000256" key="2">
    <source>
        <dbReference type="ARBA" id="ARBA00005912"/>
    </source>
</evidence>
<name>A0A644ZVW8_9ZZZZ</name>
<dbReference type="GO" id="GO:0006412">
    <property type="term" value="P:translation"/>
    <property type="evidence" value="ECO:0007669"/>
    <property type="project" value="UniProtKB-KW"/>
</dbReference>
<dbReference type="InterPro" id="IPR023584">
    <property type="entry name" value="Ribosome_recyc_fac_dom"/>
</dbReference>
<evidence type="ECO:0000256" key="3">
    <source>
        <dbReference type="ARBA" id="ARBA00022490"/>
    </source>
</evidence>
<comment type="subcellular location">
    <subcellularLocation>
        <location evidence="1">Cytoplasm</location>
    </subcellularLocation>
</comment>
<accession>A0A644ZVW8</accession>
<organism evidence="7">
    <name type="scientific">bioreactor metagenome</name>
    <dbReference type="NCBI Taxonomy" id="1076179"/>
    <lineage>
        <taxon>unclassified sequences</taxon>
        <taxon>metagenomes</taxon>
        <taxon>ecological metagenomes</taxon>
    </lineage>
</organism>
<gene>
    <name evidence="7" type="primary">frr_29</name>
    <name evidence="7" type="ORF">SDC9_88370</name>
</gene>
<comment type="caution">
    <text evidence="7">The sequence shown here is derived from an EMBL/GenBank/DDBJ whole genome shotgun (WGS) entry which is preliminary data.</text>
</comment>
<dbReference type="HAMAP" id="MF_00040">
    <property type="entry name" value="RRF"/>
    <property type="match status" value="1"/>
</dbReference>
<dbReference type="InterPro" id="IPR002661">
    <property type="entry name" value="Ribosome_recyc_fac"/>
</dbReference>
<protein>
    <submittedName>
        <fullName evidence="7">Ribosome-recycling factor</fullName>
    </submittedName>
</protein>
<sequence>MIKEIQKTAEEKMSKTIAILKKDLASLKAGRANPAMLDRITVEYYGVETPLTQLANIAAPEPRVMTIQAWDSKSVPLIEKAILKSDLGINPSNDGKIIRLVVPQLTEERRKDLVKVVKKMGEESKIAVRNTRRDAIESLKKLKKDVKITEDELKKAEEEVQKSTDKAIKDIDKVLEAKEKEIMEV</sequence>
<dbReference type="FunFam" id="1.10.132.20:FF:000001">
    <property type="entry name" value="Ribosome-recycling factor"/>
    <property type="match status" value="1"/>
</dbReference>
<reference evidence="7" key="1">
    <citation type="submission" date="2019-08" db="EMBL/GenBank/DDBJ databases">
        <authorList>
            <person name="Kucharzyk K."/>
            <person name="Murdoch R.W."/>
            <person name="Higgins S."/>
            <person name="Loffler F."/>
        </authorList>
    </citation>
    <scope>NUCLEOTIDE SEQUENCE</scope>
</reference>
<dbReference type="GO" id="GO:0043023">
    <property type="term" value="F:ribosomal large subunit binding"/>
    <property type="evidence" value="ECO:0007669"/>
    <property type="project" value="TreeGrafter"/>
</dbReference>
<dbReference type="PANTHER" id="PTHR20982:SF3">
    <property type="entry name" value="MITOCHONDRIAL RIBOSOME RECYCLING FACTOR PSEUDO 1"/>
    <property type="match status" value="1"/>
</dbReference>
<evidence type="ECO:0000256" key="1">
    <source>
        <dbReference type="ARBA" id="ARBA00004496"/>
    </source>
</evidence>
<dbReference type="AlphaFoldDB" id="A0A644ZVW8"/>
<dbReference type="CDD" id="cd00520">
    <property type="entry name" value="RRF"/>
    <property type="match status" value="1"/>
</dbReference>
<dbReference type="EMBL" id="VSSQ01009466">
    <property type="protein sequence ID" value="MPM41714.1"/>
    <property type="molecule type" value="Genomic_DNA"/>
</dbReference>
<evidence type="ECO:0000259" key="6">
    <source>
        <dbReference type="Pfam" id="PF01765"/>
    </source>
</evidence>
<keyword evidence="3" id="KW-0963">Cytoplasm</keyword>
<dbReference type="PANTHER" id="PTHR20982">
    <property type="entry name" value="RIBOSOME RECYCLING FACTOR"/>
    <property type="match status" value="1"/>
</dbReference>
<evidence type="ECO:0000256" key="4">
    <source>
        <dbReference type="ARBA" id="ARBA00022917"/>
    </source>
</evidence>
<feature type="domain" description="Ribosome recycling factor" evidence="6">
    <location>
        <begin position="20"/>
        <end position="183"/>
    </location>
</feature>